<keyword evidence="2" id="KW-1185">Reference proteome</keyword>
<dbReference type="AlphaFoldDB" id="A0A165DNT6"/>
<proteinExistence type="predicted"/>
<dbReference type="EMBL" id="KV424043">
    <property type="protein sequence ID" value="KZT53203.1"/>
    <property type="molecule type" value="Genomic_DNA"/>
</dbReference>
<evidence type="ECO:0000313" key="2">
    <source>
        <dbReference type="Proteomes" id="UP000076842"/>
    </source>
</evidence>
<reference evidence="1 2" key="1">
    <citation type="journal article" date="2016" name="Mol. Biol. Evol.">
        <title>Comparative Genomics of Early-Diverging Mushroom-Forming Fungi Provides Insights into the Origins of Lignocellulose Decay Capabilities.</title>
        <authorList>
            <person name="Nagy L.G."/>
            <person name="Riley R."/>
            <person name="Tritt A."/>
            <person name="Adam C."/>
            <person name="Daum C."/>
            <person name="Floudas D."/>
            <person name="Sun H."/>
            <person name="Yadav J.S."/>
            <person name="Pangilinan J."/>
            <person name="Larsson K.H."/>
            <person name="Matsuura K."/>
            <person name="Barry K."/>
            <person name="Labutti K."/>
            <person name="Kuo R."/>
            <person name="Ohm R.A."/>
            <person name="Bhattacharya S.S."/>
            <person name="Shirouzu T."/>
            <person name="Yoshinaga Y."/>
            <person name="Martin F.M."/>
            <person name="Grigoriev I.V."/>
            <person name="Hibbett D.S."/>
        </authorList>
    </citation>
    <scope>NUCLEOTIDE SEQUENCE [LARGE SCALE GENOMIC DNA]</scope>
    <source>
        <strain evidence="1 2">HHB12733</strain>
    </source>
</reference>
<evidence type="ECO:0000313" key="1">
    <source>
        <dbReference type="EMBL" id="KZT53203.1"/>
    </source>
</evidence>
<gene>
    <name evidence="1" type="ORF">CALCODRAFT_59968</name>
</gene>
<name>A0A165DNT6_9BASI</name>
<protein>
    <submittedName>
        <fullName evidence="1">Uncharacterized protein</fullName>
    </submittedName>
</protein>
<dbReference type="OrthoDB" id="10610060at2759"/>
<sequence>MRFASPTDIETADGAPTKEVLLLRDKPKRRHWLRTYGHRLLSKDTQRGLPQEVWRITADFLENERKRCSWHLVAGKAFSVRNGHRYILLQELPSGQEVYDMNDFEDLEQQLMNHTTWFSGKVLSQADSWELRMDLLGDPTGPSLFHRLEPADITQYILNGYCSSCLGQRAVHRYYFFPKEKAMWPVQDRWNAPSPRIACPNCMGREVSENDFDIVGDALEEGFFPELAPGRKQSLNSKLRELGYDMCGWSDHSSGESTMDDDDGSPLND</sequence>
<dbReference type="InParanoid" id="A0A165DNT6"/>
<accession>A0A165DNT6</accession>
<dbReference type="Proteomes" id="UP000076842">
    <property type="component" value="Unassembled WGS sequence"/>
</dbReference>
<organism evidence="1 2">
    <name type="scientific">Calocera cornea HHB12733</name>
    <dbReference type="NCBI Taxonomy" id="1353952"/>
    <lineage>
        <taxon>Eukaryota</taxon>
        <taxon>Fungi</taxon>
        <taxon>Dikarya</taxon>
        <taxon>Basidiomycota</taxon>
        <taxon>Agaricomycotina</taxon>
        <taxon>Dacrymycetes</taxon>
        <taxon>Dacrymycetales</taxon>
        <taxon>Dacrymycetaceae</taxon>
        <taxon>Calocera</taxon>
    </lineage>
</organism>